<evidence type="ECO:0000313" key="11">
    <source>
        <dbReference type="EMBL" id="RGU36534.1"/>
    </source>
</evidence>
<dbReference type="Proteomes" id="UP000441711">
    <property type="component" value="Unassembled WGS sequence"/>
</dbReference>
<dbReference type="Proteomes" id="UP000434462">
    <property type="component" value="Unassembled WGS sequence"/>
</dbReference>
<dbReference type="Proteomes" id="UP000095766">
    <property type="component" value="Unassembled WGS sequence"/>
</dbReference>
<name>A0A174FZH7_BACUN</name>
<evidence type="ECO:0000313" key="15">
    <source>
        <dbReference type="Proteomes" id="UP000095788"/>
    </source>
</evidence>
<reference evidence="13 14" key="1">
    <citation type="submission" date="2015-09" db="EMBL/GenBank/DDBJ databases">
        <authorList>
            <consortium name="Pathogen Informatics"/>
        </authorList>
    </citation>
    <scope>NUCLEOTIDE SEQUENCE [LARGE SCALE GENOMIC DNA]</scope>
    <source>
        <strain evidence="3 13">2789STDY5834847</strain>
        <strain evidence="4 14">2789STDY5834898</strain>
        <strain evidence="5 15">2789STDY5834942</strain>
    </source>
</reference>
<dbReference type="EMBL" id="QRXV01000020">
    <property type="protein sequence ID" value="RGU36534.1"/>
    <property type="molecule type" value="Genomic_DNA"/>
</dbReference>
<evidence type="ECO:0000313" key="3">
    <source>
        <dbReference type="EMBL" id="CUO54817.1"/>
    </source>
</evidence>
<feature type="signal peptide" evidence="1">
    <location>
        <begin position="1"/>
        <end position="19"/>
    </location>
</feature>
<evidence type="ECO:0000313" key="21">
    <source>
        <dbReference type="Proteomes" id="UP000441711"/>
    </source>
</evidence>
<evidence type="ECO:0000313" key="19">
    <source>
        <dbReference type="Proteomes" id="UP000434462"/>
    </source>
</evidence>
<reference evidence="16 17" key="2">
    <citation type="submission" date="2018-08" db="EMBL/GenBank/DDBJ databases">
        <title>A genome reference for cultivated species of the human gut microbiota.</title>
        <authorList>
            <person name="Zou Y."/>
            <person name="Xue W."/>
            <person name="Luo G."/>
        </authorList>
    </citation>
    <scope>NUCLEOTIDE SEQUENCE [LARGE SCALE GENOMIC DNA]</scope>
    <source>
        <strain evidence="11 16">AF17-20</strain>
        <strain evidence="12 17">AM39-1</strain>
    </source>
</reference>
<evidence type="ECO:0000313" key="13">
    <source>
        <dbReference type="Proteomes" id="UP000095614"/>
    </source>
</evidence>
<evidence type="ECO:0000313" key="17">
    <source>
        <dbReference type="Proteomes" id="UP000286114"/>
    </source>
</evidence>
<evidence type="ECO:0000313" key="6">
    <source>
        <dbReference type="EMBL" id="KAB4111864.1"/>
    </source>
</evidence>
<evidence type="ECO:0000313" key="7">
    <source>
        <dbReference type="EMBL" id="KAB4119641.1"/>
    </source>
</evidence>
<sequence>MKKLFLFMSWVMLILSGCADEDIIERNSPSFPQSVNTRSAGDGVYDILGYGYDITGPYLDTKSSRAIVFDTNKLLEKGLITPYKLEESRFRYSSGKDVIDFTTNMSSSLQMSTPGILKVIGGASLNIAFGGNSHYNSDYSFAYCTQQYIDSRYRISEADINVLKTCLTKQFIERLSTYTPEQIVEEYGTHVLKDIYLGAKFEVYYMAKSTSSSKKESINAGLGASLFSLFKMDGKFQYDESLAITNKEQSLYYFTIGGDPAVGVQGSLNPENSPSIDIGKWMASVKSSTPKFIDVDNNSQSFIPIYELVTDPTKKQTLKAYIDNYIKSKEVCSISLYPSTTGTRQVSGLGHINQGAGVAIGDIDKNGRPDMILMGIDNPKGKNNFWYKVLYDIDENGYYSKESSILSISAEGWENSGGDIALCDLNNNGILDMVLLCTDKPTTAGRAYRWYYVAYDLKPDGHYNSLSSLNTLDELGFFYDGAGIDICDINKNGTPDLLMMVYDAPEGENSFRYQIAFDLQSNGNYLSLSPVYEVPGLGHDGDGAGVAVGDIDNNGTLDILFMALDAPSGKDKFVYEILPDIDKYGNSYAKPIYTPRFPDSLSPCDTGQGAACCLYDLDNNGFLDAIFVAIENIKGKSNSWKYVTGHNLNKQGVPMCWR</sequence>
<feature type="domain" description="MACPF" evidence="2">
    <location>
        <begin position="21"/>
        <end position="333"/>
    </location>
</feature>
<evidence type="ECO:0000313" key="10">
    <source>
        <dbReference type="EMBL" id="MDC1853811.1"/>
    </source>
</evidence>
<dbReference type="Proteomes" id="UP000095614">
    <property type="component" value="Unassembled WGS sequence"/>
</dbReference>
<dbReference type="Proteomes" id="UP000286114">
    <property type="component" value="Unassembled WGS sequence"/>
</dbReference>
<dbReference type="EMBL" id="WCUR01000001">
    <property type="protein sequence ID" value="KAB4119641.1"/>
    <property type="molecule type" value="Genomic_DNA"/>
</dbReference>
<proteinExistence type="predicted"/>
<evidence type="ECO:0000259" key="2">
    <source>
        <dbReference type="PROSITE" id="PS51412"/>
    </source>
</evidence>
<protein>
    <submittedName>
        <fullName evidence="6 10">MAC/Perforin domain-containing protein</fullName>
    </submittedName>
    <submittedName>
        <fullName evidence="3">Putative perforin protein</fullName>
    </submittedName>
</protein>
<dbReference type="Proteomes" id="UP000431575">
    <property type="component" value="Unassembled WGS sequence"/>
</dbReference>
<accession>A0A174FZH7</accession>
<evidence type="ECO:0000313" key="14">
    <source>
        <dbReference type="Proteomes" id="UP000095766"/>
    </source>
</evidence>
<evidence type="ECO:0000313" key="18">
    <source>
        <dbReference type="Proteomes" id="UP000431575"/>
    </source>
</evidence>
<dbReference type="InterPro" id="IPR028994">
    <property type="entry name" value="Integrin_alpha_N"/>
</dbReference>
<evidence type="ECO:0000313" key="16">
    <source>
        <dbReference type="Proteomes" id="UP000284022"/>
    </source>
</evidence>
<dbReference type="EMBL" id="QSHA01000002">
    <property type="protein sequence ID" value="RHB76506.1"/>
    <property type="molecule type" value="Genomic_DNA"/>
</dbReference>
<evidence type="ECO:0000313" key="20">
    <source>
        <dbReference type="Proteomes" id="UP000438773"/>
    </source>
</evidence>
<dbReference type="EMBL" id="WCUP01000001">
    <property type="protein sequence ID" value="KAB4111864.1"/>
    <property type="molecule type" value="Genomic_DNA"/>
</dbReference>
<dbReference type="Proteomes" id="UP000284022">
    <property type="component" value="Unassembled WGS sequence"/>
</dbReference>
<dbReference type="EMBL" id="WCUQ01000002">
    <property type="protein sequence ID" value="KAB4127748.1"/>
    <property type="molecule type" value="Genomic_DNA"/>
</dbReference>
<keyword evidence="1" id="KW-0732">Signal</keyword>
<organism evidence="3 13">
    <name type="scientific">Bacteroides uniformis</name>
    <dbReference type="NCBI Taxonomy" id="820"/>
    <lineage>
        <taxon>Bacteria</taxon>
        <taxon>Pseudomonadati</taxon>
        <taxon>Bacteroidota</taxon>
        <taxon>Bacteroidia</taxon>
        <taxon>Bacteroidales</taxon>
        <taxon>Bacteroidaceae</taxon>
        <taxon>Bacteroides</taxon>
    </lineage>
</organism>
<evidence type="ECO:0000256" key="1">
    <source>
        <dbReference type="SAM" id="SignalP"/>
    </source>
</evidence>
<dbReference type="Proteomes" id="UP000438773">
    <property type="component" value="Unassembled WGS sequence"/>
</dbReference>
<dbReference type="AlphaFoldDB" id="A0A174FZH7"/>
<evidence type="ECO:0000313" key="4">
    <source>
        <dbReference type="EMBL" id="CUQ06607.1"/>
    </source>
</evidence>
<dbReference type="SUPFAM" id="SSF69318">
    <property type="entry name" value="Integrin alpha N-terminal domain"/>
    <property type="match status" value="1"/>
</dbReference>
<dbReference type="OrthoDB" id="1038436at2"/>
<reference evidence="10" key="4">
    <citation type="submission" date="2022-10" db="EMBL/GenBank/DDBJ databases">
        <title>Human gut microbiome strain richness.</title>
        <authorList>
            <person name="Chen-Liaw A."/>
        </authorList>
    </citation>
    <scope>NUCLEOTIDE SEQUENCE</scope>
    <source>
        <strain evidence="10">BSD2780061687st1_G10_BSD2780061687b_171204</strain>
    </source>
</reference>
<evidence type="ECO:0000313" key="9">
    <source>
        <dbReference type="EMBL" id="KAB4244239.1"/>
    </source>
</evidence>
<evidence type="ECO:0000313" key="12">
    <source>
        <dbReference type="EMBL" id="RHB76506.1"/>
    </source>
</evidence>
<dbReference type="Gene3D" id="2.130.10.130">
    <property type="entry name" value="Integrin alpha, N-terminal"/>
    <property type="match status" value="1"/>
</dbReference>
<dbReference type="EMBL" id="WCTM01000003">
    <property type="protein sequence ID" value="KAB4244239.1"/>
    <property type="molecule type" value="Genomic_DNA"/>
</dbReference>
<dbReference type="Proteomes" id="UP000095788">
    <property type="component" value="Unassembled WGS sequence"/>
</dbReference>
<evidence type="ECO:0000313" key="5">
    <source>
        <dbReference type="EMBL" id="CUQ11193.1"/>
    </source>
</evidence>
<dbReference type="RefSeq" id="WP_008662046.1">
    <property type="nucleotide sequence ID" value="NZ_BQNO01000001.1"/>
</dbReference>
<dbReference type="EMBL" id="JAQNSB010000003">
    <property type="protein sequence ID" value="MDC1853811.1"/>
    <property type="molecule type" value="Genomic_DNA"/>
</dbReference>
<dbReference type="EMBL" id="CZBF01000005">
    <property type="protein sequence ID" value="CUQ11193.1"/>
    <property type="molecule type" value="Genomic_DNA"/>
</dbReference>
<dbReference type="PROSITE" id="PS51257">
    <property type="entry name" value="PROKAR_LIPOPROTEIN"/>
    <property type="match status" value="1"/>
</dbReference>
<reference evidence="18 19" key="3">
    <citation type="journal article" date="2019" name="Nat. Med.">
        <title>A library of human gut bacterial isolates paired with longitudinal multiomics data enables mechanistic microbiome research.</title>
        <authorList>
            <person name="Poyet M."/>
            <person name="Groussin M."/>
            <person name="Gibbons S.M."/>
            <person name="Avila-Pacheco J."/>
            <person name="Jiang X."/>
            <person name="Kearney S.M."/>
            <person name="Perrotta A.R."/>
            <person name="Berdy B."/>
            <person name="Zhao S."/>
            <person name="Lieberman T.D."/>
            <person name="Swanson P.K."/>
            <person name="Smith M."/>
            <person name="Roesemann S."/>
            <person name="Alexander J.E."/>
            <person name="Rich S.A."/>
            <person name="Livny J."/>
            <person name="Vlamakis H."/>
            <person name="Clish C."/>
            <person name="Bullock K."/>
            <person name="Deik A."/>
            <person name="Scott J."/>
            <person name="Pierce K.A."/>
            <person name="Xavier R.J."/>
            <person name="Alm E.J."/>
        </authorList>
    </citation>
    <scope>NUCLEOTIDE SEQUENCE [LARGE SCALE GENOMIC DNA]</scope>
    <source>
        <strain evidence="6 21">BIOML-A36</strain>
        <strain evidence="8 20">BIOML-A37</strain>
        <strain evidence="7 19">BIOML-A38</strain>
        <strain evidence="9 18">BIOML-A6</strain>
    </source>
</reference>
<feature type="chain" id="PRO_5014251338" evidence="1">
    <location>
        <begin position="20"/>
        <end position="658"/>
    </location>
</feature>
<dbReference type="PROSITE" id="PS51412">
    <property type="entry name" value="MACPF_2"/>
    <property type="match status" value="1"/>
</dbReference>
<gene>
    <name evidence="12" type="ORF">DW873_03160</name>
    <name evidence="11" type="ORF">DWW83_16915</name>
    <name evidence="3" type="ORF">ERS852462_00776</name>
    <name evidence="4" type="ORF">ERS852510_03078</name>
    <name evidence="5" type="ORF">ERS852554_02977</name>
    <name evidence="9" type="ORF">GAP41_06470</name>
    <name evidence="6" type="ORF">GAQ70_00640</name>
    <name evidence="7" type="ORF">GAQ72_00800</name>
    <name evidence="8" type="ORF">GAQ75_04315</name>
    <name evidence="10" type="ORF">POZ22_03250</name>
</gene>
<evidence type="ECO:0000313" key="8">
    <source>
        <dbReference type="EMBL" id="KAB4127748.1"/>
    </source>
</evidence>
<dbReference type="EMBL" id="CZAO01000015">
    <property type="protein sequence ID" value="CUQ06607.1"/>
    <property type="molecule type" value="Genomic_DNA"/>
</dbReference>
<dbReference type="EMBL" id="CZAF01000002">
    <property type="protein sequence ID" value="CUO54817.1"/>
    <property type="molecule type" value="Genomic_DNA"/>
</dbReference>
<dbReference type="Proteomes" id="UP001214113">
    <property type="component" value="Unassembled WGS sequence"/>
</dbReference>
<dbReference type="InterPro" id="IPR020864">
    <property type="entry name" value="MACPF"/>
</dbReference>
<dbReference type="Pfam" id="PF01823">
    <property type="entry name" value="MACPF"/>
    <property type="match status" value="1"/>
</dbReference>